<gene>
    <name evidence="2" type="ORF">H6G06_24080</name>
</gene>
<dbReference type="Proteomes" id="UP000662185">
    <property type="component" value="Unassembled WGS sequence"/>
</dbReference>
<dbReference type="NCBIfam" id="TIGR03296">
    <property type="entry name" value="M6dom_TIGR03296"/>
    <property type="match status" value="1"/>
</dbReference>
<sequence length="452" mass="49789">MFSKDNCYLVAASPELRARFLHTKELLQAGDELPDVATIDVLDLRTFSLISSRRKRIHTTTGELAPVVGTRRALVLLVDFSDNKATQNQQHYADMLFSSSNDGTVSLKDFYWEASYHKLTVTGEVSGQGGATNGWYRAPRPYSYYTNNDFGTGFYPQNSQKLVEDLVDLADPFVNFANYDNDGDGIVDALFIVHAGSGAEVTGDKNNIWSHKWEISPKTVDGVKVQSYSIEPEDGKIGVFCHELGHVFGLPDLYDTDYSSSGTGDWDLMAAGSWNNGGQTPAHPTAYCKVKLGWVKPVTIFNSQQNVTIKPYATNDGQIYKLPIKDINSKEYFLLSNRQKKGFDGYLLGEGLIIEHIDENKTGNTNDTHYLVDIEQCDGKLDLNKGANRGDANDPFPCGMNSSFTANTTPSSKAYDGSDSEIAIAEIKRKGDNITVDIKSGVLQAPKIPVAR</sequence>
<accession>A0A926WN52</accession>
<keyword evidence="3" id="KW-1185">Reference proteome</keyword>
<dbReference type="GO" id="GO:0006508">
    <property type="term" value="P:proteolysis"/>
    <property type="evidence" value="ECO:0007669"/>
    <property type="project" value="InterPro"/>
</dbReference>
<organism evidence="2 3">
    <name type="scientific">Anabaena sphaerica FACHB-251</name>
    <dbReference type="NCBI Taxonomy" id="2692883"/>
    <lineage>
        <taxon>Bacteria</taxon>
        <taxon>Bacillati</taxon>
        <taxon>Cyanobacteriota</taxon>
        <taxon>Cyanophyceae</taxon>
        <taxon>Nostocales</taxon>
        <taxon>Nostocaceae</taxon>
        <taxon>Anabaena</taxon>
    </lineage>
</organism>
<evidence type="ECO:0000313" key="2">
    <source>
        <dbReference type="EMBL" id="MBD2296471.1"/>
    </source>
</evidence>
<dbReference type="Gene3D" id="3.40.390.10">
    <property type="entry name" value="Collagenase (Catalytic Domain)"/>
    <property type="match status" value="1"/>
</dbReference>
<keyword evidence="2" id="KW-0645">Protease</keyword>
<dbReference type="RefSeq" id="WP_190564592.1">
    <property type="nucleotide sequence ID" value="NZ_JACJQU010000024.1"/>
</dbReference>
<name>A0A926WN52_9NOST</name>
<dbReference type="AlphaFoldDB" id="A0A926WN52"/>
<protein>
    <submittedName>
        <fullName evidence="2">M6 family metalloprotease domain-containing protein</fullName>
    </submittedName>
</protein>
<dbReference type="SUPFAM" id="SSF55486">
    <property type="entry name" value="Metalloproteases ('zincins'), catalytic domain"/>
    <property type="match status" value="1"/>
</dbReference>
<feature type="domain" description="Peptidase M6-like" evidence="1">
    <location>
        <begin position="87"/>
        <end position="291"/>
    </location>
</feature>
<keyword evidence="2" id="KW-0378">Hydrolase</keyword>
<dbReference type="InterPro" id="IPR024079">
    <property type="entry name" value="MetalloPept_cat_dom_sf"/>
</dbReference>
<proteinExistence type="predicted"/>
<dbReference type="GO" id="GO:0008237">
    <property type="term" value="F:metallopeptidase activity"/>
    <property type="evidence" value="ECO:0007669"/>
    <property type="project" value="UniProtKB-KW"/>
</dbReference>
<dbReference type="PANTHER" id="PTHR41775">
    <property type="entry name" value="SECRETED PROTEIN-RELATED"/>
    <property type="match status" value="1"/>
</dbReference>
<dbReference type="PANTHER" id="PTHR41775:SF1">
    <property type="entry name" value="PEPTIDASE M6-LIKE DOMAIN-CONTAINING PROTEIN"/>
    <property type="match status" value="1"/>
</dbReference>
<evidence type="ECO:0000259" key="1">
    <source>
        <dbReference type="Pfam" id="PF05547"/>
    </source>
</evidence>
<dbReference type="InterPro" id="IPR008757">
    <property type="entry name" value="Peptidase_M6-like_domain"/>
</dbReference>
<reference evidence="3" key="1">
    <citation type="journal article" date="2020" name="ISME J.">
        <title>Comparative genomics reveals insights into cyanobacterial evolution and habitat adaptation.</title>
        <authorList>
            <person name="Chen M.Y."/>
            <person name="Teng W.K."/>
            <person name="Zhao L."/>
            <person name="Hu C.X."/>
            <person name="Zhou Y.K."/>
            <person name="Han B.P."/>
            <person name="Song L.R."/>
            <person name="Shu W.S."/>
        </authorList>
    </citation>
    <scope>NUCLEOTIDE SEQUENCE [LARGE SCALE GENOMIC DNA]</scope>
    <source>
        <strain evidence="3">FACHB-251</strain>
    </source>
</reference>
<dbReference type="Pfam" id="PF05547">
    <property type="entry name" value="Peptidase_M6"/>
    <property type="match status" value="1"/>
</dbReference>
<keyword evidence="2" id="KW-0482">Metalloprotease</keyword>
<comment type="caution">
    <text evidence="2">The sequence shown here is derived from an EMBL/GenBank/DDBJ whole genome shotgun (WGS) entry which is preliminary data.</text>
</comment>
<evidence type="ECO:0000313" key="3">
    <source>
        <dbReference type="Proteomes" id="UP000662185"/>
    </source>
</evidence>
<dbReference type="EMBL" id="JACJQU010000024">
    <property type="protein sequence ID" value="MBD2296471.1"/>
    <property type="molecule type" value="Genomic_DNA"/>
</dbReference>